<organism evidence="1 2">
    <name type="scientific">Streptomyces marincola</name>
    <dbReference type="NCBI Taxonomy" id="2878388"/>
    <lineage>
        <taxon>Bacteria</taxon>
        <taxon>Bacillati</taxon>
        <taxon>Actinomycetota</taxon>
        <taxon>Actinomycetes</taxon>
        <taxon>Kitasatosporales</taxon>
        <taxon>Streptomycetaceae</taxon>
        <taxon>Streptomyces</taxon>
    </lineage>
</organism>
<dbReference type="AlphaFoldDB" id="A0A1W7CTE1"/>
<evidence type="ECO:0000313" key="2">
    <source>
        <dbReference type="Proteomes" id="UP000194218"/>
    </source>
</evidence>
<proteinExistence type="predicted"/>
<gene>
    <name evidence="1" type="ORF">CAG99_03390</name>
</gene>
<reference evidence="1 2" key="1">
    <citation type="submission" date="2017-05" db="EMBL/GenBank/DDBJ databases">
        <title>Complete genome sequence of Streptomyces sp. SCSIO 03032 revealed the diverse biosynthetic pathways for its bioactive secondary metabolites.</title>
        <authorList>
            <person name="Ma L."/>
            <person name="Zhu Y."/>
            <person name="Zhang W."/>
            <person name="Zhang G."/>
            <person name="Tian X."/>
            <person name="Zhang S."/>
            <person name="Zhang C."/>
        </authorList>
    </citation>
    <scope>NUCLEOTIDE SEQUENCE [LARGE SCALE GENOMIC DNA]</scope>
    <source>
        <strain evidence="1 2">SCSIO 03032</strain>
    </source>
</reference>
<protein>
    <submittedName>
        <fullName evidence="1">Uncharacterized protein</fullName>
    </submittedName>
</protein>
<dbReference type="KEGG" id="smao:CAG99_03390"/>
<evidence type="ECO:0000313" key="1">
    <source>
        <dbReference type="EMBL" id="ARQ68002.1"/>
    </source>
</evidence>
<sequence>MDEREAQRRGYPLTIPESLLRSEGSGSARTMREAVFAIGALQAADTPSAMPHAFDALLPGQER</sequence>
<keyword evidence="2" id="KW-1185">Reference proteome</keyword>
<dbReference type="Proteomes" id="UP000194218">
    <property type="component" value="Chromosome"/>
</dbReference>
<dbReference type="EMBL" id="CP021121">
    <property type="protein sequence ID" value="ARQ68002.1"/>
    <property type="molecule type" value="Genomic_DNA"/>
</dbReference>
<dbReference type="RefSeq" id="WP_086157521.1">
    <property type="nucleotide sequence ID" value="NZ_CP021121.1"/>
</dbReference>
<name>A0A1W7CTE1_9ACTN</name>
<accession>A0A1W7CTE1</accession>